<dbReference type="PANTHER" id="PTHR36062">
    <property type="entry name" value="OS01G0687300 PROTEIN"/>
    <property type="match status" value="1"/>
</dbReference>
<evidence type="ECO:0000313" key="2">
    <source>
        <dbReference type="EMBL" id="KAK7312334.1"/>
    </source>
</evidence>
<feature type="region of interest" description="Disordered" evidence="1">
    <location>
        <begin position="183"/>
        <end position="222"/>
    </location>
</feature>
<dbReference type="PANTHER" id="PTHR36062:SF1">
    <property type="entry name" value="OS01G0687300 PROTEIN"/>
    <property type="match status" value="1"/>
</dbReference>
<evidence type="ECO:0000313" key="3">
    <source>
        <dbReference type="Proteomes" id="UP001367508"/>
    </source>
</evidence>
<name>A0AAN9PWF2_CANGL</name>
<proteinExistence type="predicted"/>
<dbReference type="AlphaFoldDB" id="A0AAN9PWF2"/>
<feature type="region of interest" description="Disordered" evidence="1">
    <location>
        <begin position="576"/>
        <end position="597"/>
    </location>
</feature>
<accession>A0AAN9PWF2</accession>
<reference evidence="2 3" key="1">
    <citation type="submission" date="2024-01" db="EMBL/GenBank/DDBJ databases">
        <title>The genomes of 5 underutilized Papilionoideae crops provide insights into root nodulation and disease resistanc.</title>
        <authorList>
            <person name="Jiang F."/>
        </authorList>
    </citation>
    <scope>NUCLEOTIDE SEQUENCE [LARGE SCALE GENOMIC DNA]</scope>
    <source>
        <strain evidence="2">LVBAO_FW01</strain>
        <tissue evidence="2">Leaves</tissue>
    </source>
</reference>
<dbReference type="Proteomes" id="UP001367508">
    <property type="component" value="Unassembled WGS sequence"/>
</dbReference>
<dbReference type="InterPro" id="IPR037476">
    <property type="entry name" value="PCH1"/>
</dbReference>
<protein>
    <recommendedName>
        <fullName evidence="4">F-box protein</fullName>
    </recommendedName>
</protein>
<dbReference type="EMBL" id="JAYMYQ010000009">
    <property type="protein sequence ID" value="KAK7312334.1"/>
    <property type="molecule type" value="Genomic_DNA"/>
</dbReference>
<sequence>MLNEKTQLEEKKSADGWVPLARARFMWLRRKSINLSITMPDDVAAQACHDGERVEAEAMHGYQSAWMAHWMHTSYKSATPACNRLSIDCELKEVKEGSGDEKHGLLGGSEVAIDSSMHAGPSGEAARTTRTTFMNEADTGKSIKEGFDSKPFPAFNPSHKLDGRLPRQWEQNDVSHVEDGKFETEACAGDDNVSPHRAETPKAGLPSTSAHAPPETETSVREHQVLSKEVLPTALLVKSPWDVGQKNLAVSTSLWNDFIKSASVIGPNGRDKGKAVMPHFTREPCEIYHSSYNLGSLEHFTSTKYHTYSSLLIREKKMSSLLDPQRSSFLRWMQGGIAHLQHDRIAGSDDQLYFVRDQHHEIENCAANPNITNQNVSLESTKPQNFWGLSSVIAQVPCSVHDVETMKIYTSIDSVEESSRGHPKISQSTQHFLMSKKTDVNLSDRGQFFRESVAPTKFKGNAFNEIRDFSPPVSDHAPEGLKLEALGNSIKSEGKENVLDFKCLTNLKNESSAETDTMDIDALHKNNIPGDVLLQTNKCSKDSQNLLRSHVAVTSAREKTIAKTINTALPDINQEPHEVLPLESPVVDKETSTSRTHSLDLEHLLSHADEHSRSNSGNSSLGPDPNSRWVKRLKLCSLGSTLGTKGAKIEESSSHEKVGNIFGKIMKDDNKISLEPKMAYHVEGQMVSELPATVLTNGKSSFTEAKKTVEITLSHPWIQRWSHNRAVSSQKRLELGELREPKSSSNTLLEEEFQKKQFPSIAAMALMGKAMNSLNPSELMKKGPVIVWNAKGF</sequence>
<dbReference type="GO" id="GO:0010099">
    <property type="term" value="P:regulation of photomorphogenesis"/>
    <property type="evidence" value="ECO:0007669"/>
    <property type="project" value="InterPro"/>
</dbReference>
<evidence type="ECO:0000256" key="1">
    <source>
        <dbReference type="SAM" id="MobiDB-lite"/>
    </source>
</evidence>
<evidence type="ECO:0008006" key="4">
    <source>
        <dbReference type="Google" id="ProtNLM"/>
    </source>
</evidence>
<organism evidence="2 3">
    <name type="scientific">Canavalia gladiata</name>
    <name type="common">Sword bean</name>
    <name type="synonym">Dolichos gladiatus</name>
    <dbReference type="NCBI Taxonomy" id="3824"/>
    <lineage>
        <taxon>Eukaryota</taxon>
        <taxon>Viridiplantae</taxon>
        <taxon>Streptophyta</taxon>
        <taxon>Embryophyta</taxon>
        <taxon>Tracheophyta</taxon>
        <taxon>Spermatophyta</taxon>
        <taxon>Magnoliopsida</taxon>
        <taxon>eudicotyledons</taxon>
        <taxon>Gunneridae</taxon>
        <taxon>Pentapetalae</taxon>
        <taxon>rosids</taxon>
        <taxon>fabids</taxon>
        <taxon>Fabales</taxon>
        <taxon>Fabaceae</taxon>
        <taxon>Papilionoideae</taxon>
        <taxon>50 kb inversion clade</taxon>
        <taxon>NPAAA clade</taxon>
        <taxon>indigoferoid/millettioid clade</taxon>
        <taxon>Phaseoleae</taxon>
        <taxon>Canavalia</taxon>
    </lineage>
</organism>
<gene>
    <name evidence="2" type="ORF">VNO77_36115</name>
</gene>
<keyword evidence="3" id="KW-1185">Reference proteome</keyword>
<comment type="caution">
    <text evidence="2">The sequence shown here is derived from an EMBL/GenBank/DDBJ whole genome shotgun (WGS) entry which is preliminary data.</text>
</comment>